<dbReference type="Gene3D" id="3.40.720.10">
    <property type="entry name" value="Alkaline Phosphatase, subunit A"/>
    <property type="match status" value="1"/>
</dbReference>
<feature type="transmembrane region" description="Helical" evidence="1">
    <location>
        <begin position="143"/>
        <end position="160"/>
    </location>
</feature>
<feature type="transmembrane region" description="Helical" evidence="1">
    <location>
        <begin position="27"/>
        <end position="44"/>
    </location>
</feature>
<gene>
    <name evidence="3" type="ordered locus">Meso_0154</name>
</gene>
<dbReference type="HOGENOM" id="CLU_489757_0_0_5"/>
<proteinExistence type="predicted"/>
<dbReference type="KEGG" id="mes:Meso_0154"/>
<sequence length="556" mass="63030">MAETEEPSGRDATGGSSRRSVFADGSYPLHPFLFAAASVLAVLARNLDHADLGDTLKSLAGVLIFALAVYLLVALLRRRLDRLTAVLASVWVAGLLFYAQLFRPLNDIVHGSFSMAKTLPYALAILAAATVLALLLRKAARLLHSVLTGIAVVLLITPIWKVANYEWQHGAARDAYDLDRAMAEIAPYTAPASNRPSGKRPPDIYHFIFDRYASEPILKEHFGIDNSDIGRFLEERGFYVARDSYSNYQKTGHSIASTLYMDYLDPLQKDSRVKGSNWHPIYEMLDRSRVSGFLKSQRYEIVQFGNWWVGTYDNLLADANRPHGFSEFEMSYLRTTVMRPLFHVLPEAPITRRIDWDNGQCQRVPRQLEEIKAIGEREKPVYVFAHFLTTHGPFVFTPDGRCLTMLEQRERGEDQAYIDGIGYSNKIIEETVEALQSPDREPPIIIFQADEGPFPERDWRVPWQESPADELRVKAGIINAYFFPNRDYGALRSNITPVNSYRIVFNNYLGTNFPLLPDRIFFFPNDANIYDFHDVTDKIHGPANVVGEIHPLQPVN</sequence>
<feature type="domain" description="Sulfatase N-terminal" evidence="2">
    <location>
        <begin position="240"/>
        <end position="453"/>
    </location>
</feature>
<feature type="transmembrane region" description="Helical" evidence="1">
    <location>
        <begin position="119"/>
        <end position="136"/>
    </location>
</feature>
<accession>Q11M16</accession>
<dbReference type="AlphaFoldDB" id="Q11M16"/>
<dbReference type="eggNOG" id="COG3119">
    <property type="taxonomic scope" value="Bacteria"/>
</dbReference>
<evidence type="ECO:0000313" key="3">
    <source>
        <dbReference type="EMBL" id="ABG61559.1"/>
    </source>
</evidence>
<feature type="transmembrane region" description="Helical" evidence="1">
    <location>
        <begin position="83"/>
        <end position="99"/>
    </location>
</feature>
<keyword evidence="1" id="KW-0812">Transmembrane</keyword>
<dbReference type="Pfam" id="PF00884">
    <property type="entry name" value="Sulfatase"/>
    <property type="match status" value="1"/>
</dbReference>
<dbReference type="SUPFAM" id="SSF53649">
    <property type="entry name" value="Alkaline phosphatase-like"/>
    <property type="match status" value="1"/>
</dbReference>
<evidence type="ECO:0000256" key="1">
    <source>
        <dbReference type="SAM" id="Phobius"/>
    </source>
</evidence>
<feature type="transmembrane region" description="Helical" evidence="1">
    <location>
        <begin position="56"/>
        <end position="76"/>
    </location>
</feature>
<name>Q11M16_CHESB</name>
<protein>
    <recommendedName>
        <fullName evidence="2">Sulfatase N-terminal domain-containing protein</fullName>
    </recommendedName>
</protein>
<keyword evidence="1" id="KW-1133">Transmembrane helix</keyword>
<dbReference type="InterPro" id="IPR017850">
    <property type="entry name" value="Alkaline_phosphatase_core_sf"/>
</dbReference>
<dbReference type="STRING" id="266779.Meso_0154"/>
<organism evidence="3">
    <name type="scientific">Chelativorans sp. (strain BNC1)</name>
    <dbReference type="NCBI Taxonomy" id="266779"/>
    <lineage>
        <taxon>Bacteria</taxon>
        <taxon>Pseudomonadati</taxon>
        <taxon>Pseudomonadota</taxon>
        <taxon>Alphaproteobacteria</taxon>
        <taxon>Hyphomicrobiales</taxon>
        <taxon>Phyllobacteriaceae</taxon>
        <taxon>Chelativorans</taxon>
    </lineage>
</organism>
<keyword evidence="1" id="KW-0472">Membrane</keyword>
<dbReference type="EMBL" id="CP000390">
    <property type="protein sequence ID" value="ABG61559.1"/>
    <property type="molecule type" value="Genomic_DNA"/>
</dbReference>
<dbReference type="InterPro" id="IPR000917">
    <property type="entry name" value="Sulfatase_N"/>
</dbReference>
<reference evidence="3" key="1">
    <citation type="submission" date="2006-06" db="EMBL/GenBank/DDBJ databases">
        <title>Complete sequence of chromosome of Chelativorans sp. BNC1.</title>
        <authorList>
            <consortium name="US DOE Joint Genome Institute"/>
            <person name="Copeland A."/>
            <person name="Lucas S."/>
            <person name="Lapidus A."/>
            <person name="Barry K."/>
            <person name="Detter J.C."/>
            <person name="Glavina del Rio T."/>
            <person name="Hammon N."/>
            <person name="Israni S."/>
            <person name="Dalin E."/>
            <person name="Tice H."/>
            <person name="Pitluck S."/>
            <person name="Chertkov O."/>
            <person name="Brettin T."/>
            <person name="Bruce D."/>
            <person name="Han C."/>
            <person name="Tapia R."/>
            <person name="Gilna P."/>
            <person name="Schmutz J."/>
            <person name="Larimer F."/>
            <person name="Land M."/>
            <person name="Hauser L."/>
            <person name="Kyrpides N."/>
            <person name="Mikhailova N."/>
            <person name="Richardson P."/>
        </authorList>
    </citation>
    <scope>NUCLEOTIDE SEQUENCE</scope>
    <source>
        <strain evidence="3">BNC1</strain>
    </source>
</reference>
<dbReference type="OrthoDB" id="681113at2"/>
<evidence type="ECO:0000259" key="2">
    <source>
        <dbReference type="Pfam" id="PF00884"/>
    </source>
</evidence>